<dbReference type="InterPro" id="IPR050739">
    <property type="entry name" value="MFP"/>
</dbReference>
<dbReference type="AlphaFoldDB" id="A0A2X2JDT9"/>
<dbReference type="EMBL" id="UAUU01000011">
    <property type="protein sequence ID" value="SPZ92028.1"/>
    <property type="molecule type" value="Genomic_DNA"/>
</dbReference>
<evidence type="ECO:0000256" key="2">
    <source>
        <dbReference type="ARBA" id="ARBA00022692"/>
    </source>
</evidence>
<feature type="domain" description="CusB-like beta-barrel" evidence="6">
    <location>
        <begin position="259"/>
        <end position="297"/>
    </location>
</feature>
<dbReference type="SUPFAM" id="SSF111369">
    <property type="entry name" value="HlyD-like secretion proteins"/>
    <property type="match status" value="3"/>
</dbReference>
<dbReference type="Gene3D" id="2.40.50.100">
    <property type="match status" value="1"/>
</dbReference>
<dbReference type="GO" id="GO:0016020">
    <property type="term" value="C:membrane"/>
    <property type="evidence" value="ECO:0007669"/>
    <property type="project" value="UniProtKB-SubCell"/>
</dbReference>
<dbReference type="Pfam" id="PF25917">
    <property type="entry name" value="BSH_RND"/>
    <property type="match status" value="1"/>
</dbReference>
<dbReference type="Gene3D" id="1.10.287.470">
    <property type="entry name" value="Helix hairpin bin"/>
    <property type="match status" value="1"/>
</dbReference>
<dbReference type="PANTHER" id="PTHR30386:SF26">
    <property type="entry name" value="TRANSPORT PROTEIN COMB"/>
    <property type="match status" value="1"/>
</dbReference>
<dbReference type="PANTHER" id="PTHR30386">
    <property type="entry name" value="MEMBRANE FUSION SUBUNIT OF EMRAB-TOLC MULTIDRUG EFFLUX PUMP"/>
    <property type="match status" value="1"/>
</dbReference>
<name>A0A2X2JDT9_SPHMU</name>
<dbReference type="InterPro" id="IPR058792">
    <property type="entry name" value="Beta-barrel_RND_2"/>
</dbReference>
<evidence type="ECO:0000313" key="7">
    <source>
        <dbReference type="EMBL" id="SPZ92028.1"/>
    </source>
</evidence>
<keyword evidence="3" id="KW-1133">Transmembrane helix</keyword>
<feature type="domain" description="Multidrug resistance protein MdtA-like barrel-sandwich hybrid" evidence="5">
    <location>
        <begin position="60"/>
        <end position="253"/>
    </location>
</feature>
<keyword evidence="4" id="KW-0472">Membrane</keyword>
<evidence type="ECO:0000256" key="3">
    <source>
        <dbReference type="ARBA" id="ARBA00022989"/>
    </source>
</evidence>
<dbReference type="GO" id="GO:0055085">
    <property type="term" value="P:transmembrane transport"/>
    <property type="evidence" value="ECO:0007669"/>
    <property type="project" value="InterPro"/>
</dbReference>
<dbReference type="RefSeq" id="WP_112375633.1">
    <property type="nucleotide sequence ID" value="NZ_CP069793.1"/>
</dbReference>
<keyword evidence="2" id="KW-0812">Transmembrane</keyword>
<organism evidence="7 8">
    <name type="scientific">Sphingobacterium multivorum</name>
    <dbReference type="NCBI Taxonomy" id="28454"/>
    <lineage>
        <taxon>Bacteria</taxon>
        <taxon>Pseudomonadati</taxon>
        <taxon>Bacteroidota</taxon>
        <taxon>Sphingobacteriia</taxon>
        <taxon>Sphingobacteriales</taxon>
        <taxon>Sphingobacteriaceae</taxon>
        <taxon>Sphingobacterium</taxon>
    </lineage>
</organism>
<dbReference type="InterPro" id="IPR058625">
    <property type="entry name" value="MdtA-like_BSH"/>
</dbReference>
<proteinExistence type="predicted"/>
<evidence type="ECO:0000259" key="5">
    <source>
        <dbReference type="Pfam" id="PF25917"/>
    </source>
</evidence>
<gene>
    <name evidence="7" type="primary">yiaV_1</name>
    <name evidence="7" type="ORF">NCTC11343_04077</name>
</gene>
<dbReference type="Pfam" id="PF25954">
    <property type="entry name" value="Beta-barrel_RND_2"/>
    <property type="match status" value="1"/>
</dbReference>
<evidence type="ECO:0000259" key="6">
    <source>
        <dbReference type="Pfam" id="PF25954"/>
    </source>
</evidence>
<accession>A0A2X2JDT9</accession>
<reference evidence="7 8" key="1">
    <citation type="submission" date="2018-06" db="EMBL/GenBank/DDBJ databases">
        <authorList>
            <consortium name="Pathogen Informatics"/>
            <person name="Doyle S."/>
        </authorList>
    </citation>
    <scope>NUCLEOTIDE SEQUENCE [LARGE SCALE GENOMIC DNA]</scope>
    <source>
        <strain evidence="7 8">NCTC11343</strain>
    </source>
</reference>
<dbReference type="Gene3D" id="2.40.30.170">
    <property type="match status" value="1"/>
</dbReference>
<evidence type="ECO:0000256" key="4">
    <source>
        <dbReference type="ARBA" id="ARBA00023136"/>
    </source>
</evidence>
<protein>
    <submittedName>
        <fullName evidence="7">Inner membrane protein yiaV</fullName>
    </submittedName>
</protein>
<evidence type="ECO:0000313" key="8">
    <source>
        <dbReference type="Proteomes" id="UP000251241"/>
    </source>
</evidence>
<dbReference type="Proteomes" id="UP000251241">
    <property type="component" value="Unassembled WGS sequence"/>
</dbReference>
<evidence type="ECO:0000256" key="1">
    <source>
        <dbReference type="ARBA" id="ARBA00004167"/>
    </source>
</evidence>
<comment type="subcellular location">
    <subcellularLocation>
        <location evidence="1">Membrane</location>
        <topology evidence="1">Single-pass membrane protein</topology>
    </subcellularLocation>
</comment>
<sequence>MSNSTLSEKEIKQRRKIWIINILSAVVIVVTIIWGILVFFHINESVYTDDAQVDAHITPINSRISGYIKAIRFDEHQKVHKGDTLVIIDDAEYRILLQNAQATLADAKASKTISQSGSAIASNSTAIANANIDEMRARLDNMELNYRRYESLVKDEAVAQYQFDQVKADYEAMLAKYKALLAQERVSKLNTHESEQKLSVNDASLLKAESAIDLAKLNLSYTVITAPYDGVLGRRTIEEGQLVKNGTPLVNIVRDEQKWITANYTESQLKNITLGAKVNIEIDALAGKTFEGEVAAISEATGSKYSAVPVDNSTGNFVKVQQRIPVRINFTASNTPKDLAMLRVGMNAIIRIK</sequence>
<dbReference type="GeneID" id="97182157"/>